<dbReference type="EMBL" id="BGPR01001174">
    <property type="protein sequence ID" value="GBM47312.1"/>
    <property type="molecule type" value="Genomic_DNA"/>
</dbReference>
<accession>A0A4Y2G0F6</accession>
<keyword evidence="3" id="KW-1185">Reference proteome</keyword>
<dbReference type="Proteomes" id="UP000499080">
    <property type="component" value="Unassembled WGS sequence"/>
</dbReference>
<name>A0A4Y2G0F6_ARAVE</name>
<evidence type="ECO:0000256" key="1">
    <source>
        <dbReference type="SAM" id="MobiDB-lite"/>
    </source>
</evidence>
<reference evidence="2 3" key="1">
    <citation type="journal article" date="2019" name="Sci. Rep.">
        <title>Orb-weaving spider Araneus ventricosus genome elucidates the spidroin gene catalogue.</title>
        <authorList>
            <person name="Kono N."/>
            <person name="Nakamura H."/>
            <person name="Ohtoshi R."/>
            <person name="Moran D.A.P."/>
            <person name="Shinohara A."/>
            <person name="Yoshida Y."/>
            <person name="Fujiwara M."/>
            <person name="Mori M."/>
            <person name="Tomita M."/>
            <person name="Arakawa K."/>
        </authorList>
    </citation>
    <scope>NUCLEOTIDE SEQUENCE [LARGE SCALE GENOMIC DNA]</scope>
</reference>
<dbReference type="OrthoDB" id="21060at2759"/>
<comment type="caution">
    <text evidence="2">The sequence shown here is derived from an EMBL/GenBank/DDBJ whole genome shotgun (WGS) entry which is preliminary data.</text>
</comment>
<evidence type="ECO:0000313" key="3">
    <source>
        <dbReference type="Proteomes" id="UP000499080"/>
    </source>
</evidence>
<organism evidence="2 3">
    <name type="scientific">Araneus ventricosus</name>
    <name type="common">Orbweaver spider</name>
    <name type="synonym">Epeira ventricosa</name>
    <dbReference type="NCBI Taxonomy" id="182803"/>
    <lineage>
        <taxon>Eukaryota</taxon>
        <taxon>Metazoa</taxon>
        <taxon>Ecdysozoa</taxon>
        <taxon>Arthropoda</taxon>
        <taxon>Chelicerata</taxon>
        <taxon>Arachnida</taxon>
        <taxon>Araneae</taxon>
        <taxon>Araneomorphae</taxon>
        <taxon>Entelegynae</taxon>
        <taxon>Araneoidea</taxon>
        <taxon>Araneidae</taxon>
        <taxon>Araneus</taxon>
    </lineage>
</organism>
<sequence>MASTKSLEDMLLSSDIDESAVSALVGSLESQLSSSDAHYPRNELSATSMNNNHLPNASVADCTTRMPDAQKHGALLGSLLEQGSQNTNKTLVNSQIMGLNSVSSQNLSNAVIVSLAGALPASGYLNQVSSTQQALLNSSVVSRHVSSADIKLVYSPHSTTSSFSPQVTSSVVTSGVITNNINRNNYKVTTLQNGSPNFSAGQQQIATATSSGGPVLSGPQVSAATMSAMQNLANIASQQPRIQVANPGGQHLVQQQLNALNAKNPPPRNPVDTKPKQNVINNHPSSATDHQHSPSPTMSNHYQVLSGSQAASVITTKATQVSHMSSPSVNVVTQVVSNPSMLPPGVQIVNVNSTRFGQKTLAPRGLIVGNQVRIAPQMIRQGTPVVPGQNGLQQPGFLDLDHPLCYKPLFQIDFSGYQLVTHRQVYCFDVYGKRFCLDSKDCRLLLGRFPGKSRSWKWKREVDEAKFVCF</sequence>
<feature type="compositionally biased region" description="Polar residues" evidence="1">
    <location>
        <begin position="276"/>
        <end position="301"/>
    </location>
</feature>
<protein>
    <submittedName>
        <fullName evidence="2">Uncharacterized protein</fullName>
    </submittedName>
</protein>
<evidence type="ECO:0000313" key="2">
    <source>
        <dbReference type="EMBL" id="GBM47312.1"/>
    </source>
</evidence>
<feature type="region of interest" description="Disordered" evidence="1">
    <location>
        <begin position="261"/>
        <end position="301"/>
    </location>
</feature>
<proteinExistence type="predicted"/>
<dbReference type="AlphaFoldDB" id="A0A4Y2G0F6"/>
<gene>
    <name evidence="2" type="ORF">AVEN_7763_1</name>
</gene>